<protein>
    <submittedName>
        <fullName evidence="5">Glycine oxidase</fullName>
    </submittedName>
</protein>
<dbReference type="Pfam" id="PF01266">
    <property type="entry name" value="DAO"/>
    <property type="match status" value="1"/>
</dbReference>
<dbReference type="NCBIfam" id="TIGR02352">
    <property type="entry name" value="thiamin_ThiO"/>
    <property type="match status" value="1"/>
</dbReference>
<dbReference type="Gene3D" id="3.30.9.10">
    <property type="entry name" value="D-Amino Acid Oxidase, subunit A, domain 2"/>
    <property type="match status" value="2"/>
</dbReference>
<organism evidence="5 6">
    <name type="scientific">Paracoccus sanguinis</name>
    <dbReference type="NCBI Taxonomy" id="1545044"/>
    <lineage>
        <taxon>Bacteria</taxon>
        <taxon>Pseudomonadati</taxon>
        <taxon>Pseudomonadota</taxon>
        <taxon>Alphaproteobacteria</taxon>
        <taxon>Rhodobacterales</taxon>
        <taxon>Paracoccaceae</taxon>
        <taxon>Paracoccus</taxon>
    </lineage>
</organism>
<dbReference type="SUPFAM" id="SSF54373">
    <property type="entry name" value="FAD-linked reductases, C-terminal domain"/>
    <property type="match status" value="1"/>
</dbReference>
<name>A0A1H2RK48_9RHOB</name>
<feature type="domain" description="FAD dependent oxidoreductase" evidence="4">
    <location>
        <begin position="5"/>
        <end position="315"/>
    </location>
</feature>
<evidence type="ECO:0000256" key="3">
    <source>
        <dbReference type="ARBA" id="ARBA00023002"/>
    </source>
</evidence>
<evidence type="ECO:0000256" key="1">
    <source>
        <dbReference type="ARBA" id="ARBA00004948"/>
    </source>
</evidence>
<proteinExistence type="predicted"/>
<dbReference type="GO" id="GO:0009229">
    <property type="term" value="P:thiamine diphosphate biosynthetic process"/>
    <property type="evidence" value="ECO:0007669"/>
    <property type="project" value="UniProtKB-UniPathway"/>
</dbReference>
<dbReference type="GO" id="GO:0050660">
    <property type="term" value="F:flavin adenine dinucleotide binding"/>
    <property type="evidence" value="ECO:0007669"/>
    <property type="project" value="InterPro"/>
</dbReference>
<dbReference type="GO" id="GO:0009228">
    <property type="term" value="P:thiamine biosynthetic process"/>
    <property type="evidence" value="ECO:0007669"/>
    <property type="project" value="UniProtKB-KW"/>
</dbReference>
<evidence type="ECO:0000313" key="6">
    <source>
        <dbReference type="Proteomes" id="UP000182944"/>
    </source>
</evidence>
<dbReference type="InterPro" id="IPR036188">
    <property type="entry name" value="FAD/NAD-bd_sf"/>
</dbReference>
<dbReference type="RefSeq" id="WP_036734772.1">
    <property type="nucleotide sequence ID" value="NZ_FNNA01000001.1"/>
</dbReference>
<sequence length="333" mass="35717">MSRATILGAGVMGLCVATELARRGHAVTVVDPASGPGGHGCSWWAGGMLAPFCEFENAEEPVLRHGQAALDWWEANAGGVTRAGTLVVALGRDRRELDRFARRTQAFDLLDPGAIGALEPDLAGRFERALFFSGEAHLDPRAALAALVAGLAARGITVQPTLPAEPGQIIDCRGLAARDMLPDLRGVRGEMLVLRCPEISLARPVRLLHPRVPIYLVPRGDGVFMIGATMIESDRRGVVTARSVLELLSAAFALHPAFGEAEILELGADARPAFPDNLPRIGRATHPDGGERLYANGLYRHGYLLAPAVAVQLADHFETGAQPEFWHETDDQR</sequence>
<dbReference type="Gene3D" id="3.50.50.60">
    <property type="entry name" value="FAD/NAD(P)-binding domain"/>
    <property type="match status" value="2"/>
</dbReference>
<dbReference type="EMBL" id="FNNA01000001">
    <property type="protein sequence ID" value="SDW19853.1"/>
    <property type="molecule type" value="Genomic_DNA"/>
</dbReference>
<dbReference type="InterPro" id="IPR012727">
    <property type="entry name" value="Gly_oxidase_ThiO"/>
</dbReference>
<dbReference type="InterPro" id="IPR006076">
    <property type="entry name" value="FAD-dep_OxRdtase"/>
</dbReference>
<evidence type="ECO:0000256" key="2">
    <source>
        <dbReference type="ARBA" id="ARBA00022977"/>
    </source>
</evidence>
<dbReference type="PANTHER" id="PTHR13847">
    <property type="entry name" value="SARCOSINE DEHYDROGENASE-RELATED"/>
    <property type="match status" value="1"/>
</dbReference>
<gene>
    <name evidence="5" type="ORF">SAMN05444276_101377</name>
</gene>
<dbReference type="AlphaFoldDB" id="A0A1H2RK48"/>
<reference evidence="6" key="1">
    <citation type="submission" date="2016-10" db="EMBL/GenBank/DDBJ databases">
        <authorList>
            <person name="Varghese N."/>
            <person name="Submissions S."/>
        </authorList>
    </citation>
    <scope>NUCLEOTIDE SEQUENCE [LARGE SCALE GENOMIC DNA]</scope>
    <source>
        <strain evidence="6">DSM 29303</strain>
    </source>
</reference>
<comment type="pathway">
    <text evidence="1">Cofactor biosynthesis; thiamine diphosphate biosynthesis.</text>
</comment>
<keyword evidence="2" id="KW-0784">Thiamine biosynthesis</keyword>
<keyword evidence="3" id="KW-0560">Oxidoreductase</keyword>
<dbReference type="GO" id="GO:0005737">
    <property type="term" value="C:cytoplasm"/>
    <property type="evidence" value="ECO:0007669"/>
    <property type="project" value="TreeGrafter"/>
</dbReference>
<dbReference type="OrthoDB" id="9790035at2"/>
<accession>A0A1H2RK48</accession>
<dbReference type="SUPFAM" id="SSF51905">
    <property type="entry name" value="FAD/NAD(P)-binding domain"/>
    <property type="match status" value="1"/>
</dbReference>
<dbReference type="UniPathway" id="UPA00060"/>
<evidence type="ECO:0000259" key="4">
    <source>
        <dbReference type="Pfam" id="PF01266"/>
    </source>
</evidence>
<dbReference type="STRING" id="1545044.SAMN05444276_101377"/>
<keyword evidence="6" id="KW-1185">Reference proteome</keyword>
<dbReference type="GO" id="GO:0016491">
    <property type="term" value="F:oxidoreductase activity"/>
    <property type="evidence" value="ECO:0007669"/>
    <property type="project" value="UniProtKB-KW"/>
</dbReference>
<evidence type="ECO:0000313" key="5">
    <source>
        <dbReference type="EMBL" id="SDW19853.1"/>
    </source>
</evidence>
<dbReference type="PANTHER" id="PTHR13847:SF289">
    <property type="entry name" value="GLYCINE OXIDASE"/>
    <property type="match status" value="1"/>
</dbReference>
<dbReference type="Proteomes" id="UP000182944">
    <property type="component" value="Unassembled WGS sequence"/>
</dbReference>